<dbReference type="AlphaFoldDB" id="A0A158AR70"/>
<dbReference type="RefSeq" id="WP_063936344.1">
    <property type="nucleotide sequence ID" value="NZ_FCOI02000008.1"/>
</dbReference>
<evidence type="ECO:0000313" key="3">
    <source>
        <dbReference type="Proteomes" id="UP000054624"/>
    </source>
</evidence>
<accession>A0A158AR70</accession>
<organism evidence="2 3">
    <name type="scientific">Caballeronia temeraria</name>
    <dbReference type="NCBI Taxonomy" id="1777137"/>
    <lineage>
        <taxon>Bacteria</taxon>
        <taxon>Pseudomonadati</taxon>
        <taxon>Pseudomonadota</taxon>
        <taxon>Betaproteobacteria</taxon>
        <taxon>Burkholderiales</taxon>
        <taxon>Burkholderiaceae</taxon>
        <taxon>Caballeronia</taxon>
    </lineage>
</organism>
<dbReference type="Pfam" id="PF07369">
    <property type="entry name" value="DUF1488"/>
    <property type="match status" value="1"/>
</dbReference>
<protein>
    <submittedName>
        <fullName evidence="2">Periplasmic protein</fullName>
    </submittedName>
</protein>
<name>A0A158AR70_9BURK</name>
<evidence type="ECO:0000256" key="1">
    <source>
        <dbReference type="SAM" id="MobiDB-lite"/>
    </source>
</evidence>
<feature type="compositionally biased region" description="Basic and acidic residues" evidence="1">
    <location>
        <begin position="103"/>
        <end position="117"/>
    </location>
</feature>
<dbReference type="InterPro" id="IPR036692">
    <property type="entry name" value="Shew3726-like_sf"/>
</dbReference>
<evidence type="ECO:0000313" key="2">
    <source>
        <dbReference type="EMBL" id="SAK60448.1"/>
    </source>
</evidence>
<reference evidence="3" key="1">
    <citation type="submission" date="2016-01" db="EMBL/GenBank/DDBJ databases">
        <authorList>
            <person name="Peeters Charlotte."/>
        </authorList>
    </citation>
    <scope>NUCLEOTIDE SEQUENCE [LARGE SCALE GENOMIC DNA]</scope>
</reference>
<sequence>MNIVFPAQTPVYLGDRRALAFQALVDGEPIECTISAEALEDHFGAESSREDDLQHAFENNRAVIEGAAEQLLTSVGCRPVVLRSGYFRCSGGGTSAGMRVRSQNKEPIHKEPNDARHALRRNRSAAAGSDSR</sequence>
<dbReference type="Gene3D" id="3.30.160.140">
    <property type="entry name" value="Shew3726-like"/>
    <property type="match status" value="1"/>
</dbReference>
<dbReference type="InterPro" id="IPR009962">
    <property type="entry name" value="DUF1488"/>
</dbReference>
<dbReference type="Proteomes" id="UP000054624">
    <property type="component" value="Unassembled WGS sequence"/>
</dbReference>
<dbReference type="STRING" id="1777137.AWB76_02908"/>
<dbReference type="EMBL" id="FCOI02000008">
    <property type="protein sequence ID" value="SAK60448.1"/>
    <property type="molecule type" value="Genomic_DNA"/>
</dbReference>
<dbReference type="SUPFAM" id="SSF160272">
    <property type="entry name" value="Shew3726-like"/>
    <property type="match status" value="1"/>
</dbReference>
<keyword evidence="3" id="KW-1185">Reference proteome</keyword>
<feature type="region of interest" description="Disordered" evidence="1">
    <location>
        <begin position="90"/>
        <end position="132"/>
    </location>
</feature>
<dbReference type="OrthoDB" id="8967044at2"/>
<proteinExistence type="predicted"/>
<gene>
    <name evidence="2" type="ORF">AWB76_02908</name>
</gene>